<dbReference type="STRING" id="243233.MCA1342"/>
<evidence type="ECO:0000313" key="1">
    <source>
        <dbReference type="EMBL" id="AAU92599.1"/>
    </source>
</evidence>
<proteinExistence type="predicted"/>
<name>Q608Z3_METCA</name>
<sequence length="36" mass="4281">MRSKSAGRLRDAVESLGWDASRQDSRRGRKVTKWWF</sequence>
<gene>
    <name evidence="1" type="ordered locus">MCA1342</name>
</gene>
<dbReference type="Proteomes" id="UP000006821">
    <property type="component" value="Chromosome"/>
</dbReference>
<dbReference type="AlphaFoldDB" id="Q608Z3"/>
<evidence type="ECO:0000313" key="2">
    <source>
        <dbReference type="Proteomes" id="UP000006821"/>
    </source>
</evidence>
<dbReference type="KEGG" id="mca:MCA1342"/>
<organism evidence="1 2">
    <name type="scientific">Methylococcus capsulatus (strain ATCC 33009 / NCIMB 11132 / Bath)</name>
    <dbReference type="NCBI Taxonomy" id="243233"/>
    <lineage>
        <taxon>Bacteria</taxon>
        <taxon>Pseudomonadati</taxon>
        <taxon>Pseudomonadota</taxon>
        <taxon>Gammaproteobacteria</taxon>
        <taxon>Methylococcales</taxon>
        <taxon>Methylococcaceae</taxon>
        <taxon>Methylococcus</taxon>
    </lineage>
</organism>
<protein>
    <submittedName>
        <fullName evidence="1">Uncharacterized protein</fullName>
    </submittedName>
</protein>
<reference evidence="1 2" key="1">
    <citation type="journal article" date="2004" name="PLoS Biol.">
        <title>Genomic insights into methanotrophy: the complete genome sequence of Methylococcus capsulatus (Bath).</title>
        <authorList>
            <person name="Ward N.L."/>
            <person name="Larsen O."/>
            <person name="Sakwa J."/>
            <person name="Bruseth L."/>
            <person name="Khouri H.M."/>
            <person name="Durkin A.S."/>
            <person name="Dimitrov G."/>
            <person name="Jiang L."/>
            <person name="Scanlan D."/>
            <person name="Kang K.H."/>
            <person name="Lewis M.R."/>
            <person name="Nelson K.E."/>
            <person name="Methe B.A."/>
            <person name="Wu M."/>
            <person name="Heidelberg J.F."/>
            <person name="Paulsen I.T."/>
            <person name="Fouts D.E."/>
            <person name="Ravel J."/>
            <person name="Tettelin H."/>
            <person name="Ren Q."/>
            <person name="Read T.D."/>
            <person name="DeBoy R.T."/>
            <person name="Seshadri R."/>
            <person name="Salzberg S.L."/>
            <person name="Jensen H.B."/>
            <person name="Birkeland N.K."/>
            <person name="Nelson W.C."/>
            <person name="Dodson R.J."/>
            <person name="Grindhaug S.H."/>
            <person name="Holt I.E."/>
            <person name="Eidhammer I."/>
            <person name="Jonasen I."/>
            <person name="Vanaken S."/>
            <person name="Utterback T.R."/>
            <person name="Feldblyum T.V."/>
            <person name="Fraser C.M."/>
            <person name="Lillehaug J.R."/>
            <person name="Eisen J.A."/>
        </authorList>
    </citation>
    <scope>NUCLEOTIDE SEQUENCE [LARGE SCALE GENOMIC DNA]</scope>
    <source>
        <strain evidence="2">ATCC 33009 / NCIMB 11132 / Bath</strain>
    </source>
</reference>
<accession>Q608Z3</accession>
<dbReference type="HOGENOM" id="CLU_3357041_0_0_6"/>
<dbReference type="EMBL" id="AE017282">
    <property type="protein sequence ID" value="AAU92599.1"/>
    <property type="molecule type" value="Genomic_DNA"/>
</dbReference>